<dbReference type="Pfam" id="PF20151">
    <property type="entry name" value="DUF6533"/>
    <property type="match status" value="1"/>
</dbReference>
<dbReference type="Proteomes" id="UP000077266">
    <property type="component" value="Unassembled WGS sequence"/>
</dbReference>
<evidence type="ECO:0000313" key="4">
    <source>
        <dbReference type="Proteomes" id="UP000077266"/>
    </source>
</evidence>
<sequence length="332" mass="36878">MLHQVLRPPRYALPPCLSLATTAPLRIMDTGDLVAPVHFAQVTRYSHLAAYSVFVFDWILTLHQECQYLLHSSITRGKLAYIFCRYWPLLTYPITMWVQVLDHDPTICEKIYRIPMFLAIPNLAAAAGILILRIYAFTGGKRSVLVLLLSCLVSVMAFQVFVAVSRSKLIGLPIGCYPVDTGSAKYLSGYFMAPLLFDCITTATFAFYAVRQTSVSWSEMGTFSQVFIREGACYFLAISSINIVNGAMNFQPNVPMATVAVPLSLLLANLLACRLVLNLRSAVAEGQDSLHPLSVDNGEPIRMPIRVNRDVVLEEYALDSVTSKHRSSSPMD</sequence>
<dbReference type="InParanoid" id="A0A166BQ01"/>
<feature type="transmembrane region" description="Helical" evidence="1">
    <location>
        <begin position="256"/>
        <end position="277"/>
    </location>
</feature>
<dbReference type="InterPro" id="IPR045340">
    <property type="entry name" value="DUF6533"/>
</dbReference>
<dbReference type="OrthoDB" id="3251775at2759"/>
<accession>A0A166BQ01</accession>
<keyword evidence="4" id="KW-1185">Reference proteome</keyword>
<keyword evidence="1" id="KW-1133">Transmembrane helix</keyword>
<dbReference type="EMBL" id="KV425885">
    <property type="protein sequence ID" value="KZW03080.1"/>
    <property type="molecule type" value="Genomic_DNA"/>
</dbReference>
<feature type="transmembrane region" description="Helical" evidence="1">
    <location>
        <begin position="112"/>
        <end position="132"/>
    </location>
</feature>
<feature type="transmembrane region" description="Helical" evidence="1">
    <location>
        <begin position="231"/>
        <end position="250"/>
    </location>
</feature>
<reference evidence="3 4" key="1">
    <citation type="journal article" date="2016" name="Mol. Biol. Evol.">
        <title>Comparative Genomics of Early-Diverging Mushroom-Forming Fungi Provides Insights into the Origins of Lignocellulose Decay Capabilities.</title>
        <authorList>
            <person name="Nagy L.G."/>
            <person name="Riley R."/>
            <person name="Tritt A."/>
            <person name="Adam C."/>
            <person name="Daum C."/>
            <person name="Floudas D."/>
            <person name="Sun H."/>
            <person name="Yadav J.S."/>
            <person name="Pangilinan J."/>
            <person name="Larsson K.H."/>
            <person name="Matsuura K."/>
            <person name="Barry K."/>
            <person name="Labutti K."/>
            <person name="Kuo R."/>
            <person name="Ohm R.A."/>
            <person name="Bhattacharya S.S."/>
            <person name="Shirouzu T."/>
            <person name="Yoshinaga Y."/>
            <person name="Martin F.M."/>
            <person name="Grigoriev I.V."/>
            <person name="Hibbett D.S."/>
        </authorList>
    </citation>
    <scope>NUCLEOTIDE SEQUENCE [LARGE SCALE GENOMIC DNA]</scope>
    <source>
        <strain evidence="3 4">HHB12029</strain>
    </source>
</reference>
<keyword evidence="1" id="KW-0812">Transmembrane</keyword>
<dbReference type="AlphaFoldDB" id="A0A166BQ01"/>
<feature type="transmembrane region" description="Helical" evidence="1">
    <location>
        <begin position="190"/>
        <end position="210"/>
    </location>
</feature>
<dbReference type="STRING" id="1314781.A0A166BQ01"/>
<organism evidence="3 4">
    <name type="scientific">Exidia glandulosa HHB12029</name>
    <dbReference type="NCBI Taxonomy" id="1314781"/>
    <lineage>
        <taxon>Eukaryota</taxon>
        <taxon>Fungi</taxon>
        <taxon>Dikarya</taxon>
        <taxon>Basidiomycota</taxon>
        <taxon>Agaricomycotina</taxon>
        <taxon>Agaricomycetes</taxon>
        <taxon>Auriculariales</taxon>
        <taxon>Exidiaceae</taxon>
        <taxon>Exidia</taxon>
    </lineage>
</organism>
<protein>
    <recommendedName>
        <fullName evidence="2">DUF6533 domain-containing protein</fullName>
    </recommendedName>
</protein>
<evidence type="ECO:0000313" key="3">
    <source>
        <dbReference type="EMBL" id="KZW03080.1"/>
    </source>
</evidence>
<feature type="domain" description="DUF6533" evidence="2">
    <location>
        <begin position="45"/>
        <end position="90"/>
    </location>
</feature>
<feature type="transmembrane region" description="Helical" evidence="1">
    <location>
        <begin position="79"/>
        <end position="100"/>
    </location>
</feature>
<keyword evidence="1" id="KW-0472">Membrane</keyword>
<evidence type="ECO:0000256" key="1">
    <source>
        <dbReference type="SAM" id="Phobius"/>
    </source>
</evidence>
<feature type="transmembrane region" description="Helical" evidence="1">
    <location>
        <begin position="144"/>
        <end position="164"/>
    </location>
</feature>
<name>A0A166BQ01_EXIGL</name>
<proteinExistence type="predicted"/>
<evidence type="ECO:0000259" key="2">
    <source>
        <dbReference type="Pfam" id="PF20151"/>
    </source>
</evidence>
<gene>
    <name evidence="3" type="ORF">EXIGLDRAFT_320175</name>
</gene>